<sequence>MTSEKLVEQLTLMVPEGNGHGNHGEDPQYGLFGAAYLTASYNNRLGLKDYDFTISDEPAREYLDERELKRVFGPEVFEKLTENGFKIDHRDLPSTKEVVQDLLKRTHGFFLEAGQQYSNTHSFWVDMFGAERVVVLPDVAILPHVQAVIVGLTEGVLSMCEVVDFLTENKVSKEEARLIARSVSNIPIGAQAELRKKVELEHRLPQKGDLFRAKTDLWPIDPSEIPQDEGGDNSTSSNPAQGNIHWL</sequence>
<feature type="region of interest" description="Disordered" evidence="1">
    <location>
        <begin position="219"/>
        <end position="247"/>
    </location>
</feature>
<feature type="compositionally biased region" description="Polar residues" evidence="1">
    <location>
        <begin position="232"/>
        <end position="241"/>
    </location>
</feature>
<evidence type="ECO:0000313" key="2">
    <source>
        <dbReference type="EMBL" id="MPM78112.1"/>
    </source>
</evidence>
<dbReference type="EMBL" id="VSSQ01028404">
    <property type="protein sequence ID" value="MPM78112.1"/>
    <property type="molecule type" value="Genomic_DNA"/>
</dbReference>
<name>A0A645CMW9_9ZZZZ</name>
<gene>
    <name evidence="2" type="ORF">SDC9_125123</name>
</gene>
<proteinExistence type="predicted"/>
<protein>
    <submittedName>
        <fullName evidence="2">Uncharacterized protein</fullName>
    </submittedName>
</protein>
<dbReference type="AlphaFoldDB" id="A0A645CMW9"/>
<accession>A0A645CMW9</accession>
<organism evidence="2">
    <name type="scientific">bioreactor metagenome</name>
    <dbReference type="NCBI Taxonomy" id="1076179"/>
    <lineage>
        <taxon>unclassified sequences</taxon>
        <taxon>metagenomes</taxon>
        <taxon>ecological metagenomes</taxon>
    </lineage>
</organism>
<reference evidence="2" key="1">
    <citation type="submission" date="2019-08" db="EMBL/GenBank/DDBJ databases">
        <authorList>
            <person name="Kucharzyk K."/>
            <person name="Murdoch R.W."/>
            <person name="Higgins S."/>
            <person name="Loffler F."/>
        </authorList>
    </citation>
    <scope>NUCLEOTIDE SEQUENCE</scope>
</reference>
<comment type="caution">
    <text evidence="2">The sequence shown here is derived from an EMBL/GenBank/DDBJ whole genome shotgun (WGS) entry which is preliminary data.</text>
</comment>
<evidence type="ECO:0000256" key="1">
    <source>
        <dbReference type="SAM" id="MobiDB-lite"/>
    </source>
</evidence>